<reference evidence="1 2" key="1">
    <citation type="submission" date="2024-04" db="EMBL/GenBank/DDBJ databases">
        <title>Human intestinal bacterial collection.</title>
        <authorList>
            <person name="Pauvert C."/>
            <person name="Hitch T.C.A."/>
            <person name="Clavel T."/>
        </authorList>
    </citation>
    <scope>NUCLEOTIDE SEQUENCE [LARGE SCALE GENOMIC DNA]</scope>
    <source>
        <strain evidence="1 2">CLA-AA-H249</strain>
    </source>
</reference>
<protein>
    <submittedName>
        <fullName evidence="1">Uncharacterized protein</fullName>
    </submittedName>
</protein>
<dbReference type="EMBL" id="JBBNIN010000021">
    <property type="protein sequence ID" value="MEQ2711848.1"/>
    <property type="molecule type" value="Genomic_DNA"/>
</dbReference>
<organism evidence="1 2">
    <name type="scientific">Anaerostipes amylophilus</name>
    <dbReference type="NCBI Taxonomy" id="2981779"/>
    <lineage>
        <taxon>Bacteria</taxon>
        <taxon>Bacillati</taxon>
        <taxon>Bacillota</taxon>
        <taxon>Clostridia</taxon>
        <taxon>Lachnospirales</taxon>
        <taxon>Lachnospiraceae</taxon>
        <taxon>Anaerostipes</taxon>
    </lineage>
</organism>
<comment type="caution">
    <text evidence="1">The sequence shown here is derived from an EMBL/GenBank/DDBJ whole genome shotgun (WGS) entry which is preliminary data.</text>
</comment>
<evidence type="ECO:0000313" key="1">
    <source>
        <dbReference type="EMBL" id="MEQ2711848.1"/>
    </source>
</evidence>
<gene>
    <name evidence="1" type="ORF">AAAU51_11795</name>
</gene>
<name>A0ABV1IX99_9FIRM</name>
<sequence>MSNKIVVVTDHNVSKELDLICSIYPNSEVLLFSSGNEIVHSHVSCFDFTDLAGVDHVRQIVSLRDSRSHDFYMISYDTLLVFTKIRTTRPTGGSLQGYKPL</sequence>
<dbReference type="Proteomes" id="UP001482154">
    <property type="component" value="Unassembled WGS sequence"/>
</dbReference>
<accession>A0ABV1IX99</accession>
<dbReference type="RefSeq" id="WP_022375560.1">
    <property type="nucleotide sequence ID" value="NZ_JAOQJG010000002.1"/>
</dbReference>
<evidence type="ECO:0000313" key="2">
    <source>
        <dbReference type="Proteomes" id="UP001482154"/>
    </source>
</evidence>
<keyword evidence="2" id="KW-1185">Reference proteome</keyword>
<proteinExistence type="predicted"/>